<accession>A0A1I7YQU9</accession>
<dbReference type="WBParaSite" id="L893_g18557.t1">
    <property type="protein sequence ID" value="L893_g18557.t1"/>
    <property type="gene ID" value="L893_g18557"/>
</dbReference>
<sequence length="69" mass="7633">NTNKLPNTCDNDKKLCIINAQSAKDHRKIGIVINNGVVDSASVPSTLLKLLLLQRQRECSGKEEGFLLR</sequence>
<evidence type="ECO:0000313" key="1">
    <source>
        <dbReference type="Proteomes" id="UP000095287"/>
    </source>
</evidence>
<protein>
    <submittedName>
        <fullName evidence="2">Peptidase S1 domain-containing protein</fullName>
    </submittedName>
</protein>
<dbReference type="AlphaFoldDB" id="A0A1I7YQU9"/>
<evidence type="ECO:0000313" key="2">
    <source>
        <dbReference type="WBParaSite" id="L893_g18557.t1"/>
    </source>
</evidence>
<name>A0A1I7YQU9_9BILA</name>
<dbReference type="Proteomes" id="UP000095287">
    <property type="component" value="Unplaced"/>
</dbReference>
<reference evidence="2" key="1">
    <citation type="submission" date="2016-11" db="UniProtKB">
        <authorList>
            <consortium name="WormBaseParasite"/>
        </authorList>
    </citation>
    <scope>IDENTIFICATION</scope>
</reference>
<organism evidence="1 2">
    <name type="scientific">Steinernema glaseri</name>
    <dbReference type="NCBI Taxonomy" id="37863"/>
    <lineage>
        <taxon>Eukaryota</taxon>
        <taxon>Metazoa</taxon>
        <taxon>Ecdysozoa</taxon>
        <taxon>Nematoda</taxon>
        <taxon>Chromadorea</taxon>
        <taxon>Rhabditida</taxon>
        <taxon>Tylenchina</taxon>
        <taxon>Panagrolaimomorpha</taxon>
        <taxon>Strongyloidoidea</taxon>
        <taxon>Steinernematidae</taxon>
        <taxon>Steinernema</taxon>
    </lineage>
</organism>
<proteinExistence type="predicted"/>
<keyword evidence="1" id="KW-1185">Reference proteome</keyword>